<keyword evidence="3" id="KW-1185">Reference proteome</keyword>
<dbReference type="Proteomes" id="UP001159427">
    <property type="component" value="Unassembled WGS sequence"/>
</dbReference>
<proteinExistence type="predicted"/>
<accession>A0ABN8MMF5</accession>
<dbReference type="EMBL" id="CALNXI010000556">
    <property type="protein sequence ID" value="CAH3029178.1"/>
    <property type="molecule type" value="Genomic_DNA"/>
</dbReference>
<evidence type="ECO:0000313" key="3">
    <source>
        <dbReference type="Proteomes" id="UP001159427"/>
    </source>
</evidence>
<sequence length="286" mass="32084">MTRFQELLLNVSLFLSMVTLIKARNTVYKCQDSSPKASCRQECYGDCKVSCGQADPQLKSCEQKCLDHRPCDLKCVTKETCHQDCESLQTCGSVFCKTANCTQSCDEGMCNMSCRATSRCKQRCNAGSCHLKCAKTSERCEQQDGAEKMLIRAKEQGNQHCKGGGCHQNCTSEFRCYQNCKGRCPQHCTTGRPAQRQILDWIDLDEEQLQQPRSLGGDNALKEAVMEFVTLVRVCSSVMPVIAPWNAMEYNASRTARVEAVTLHVLMEYCANYTVELIKTVLSQEK</sequence>
<feature type="signal peptide" evidence="1">
    <location>
        <begin position="1"/>
        <end position="23"/>
    </location>
</feature>
<organism evidence="2 3">
    <name type="scientific">Porites evermanni</name>
    <dbReference type="NCBI Taxonomy" id="104178"/>
    <lineage>
        <taxon>Eukaryota</taxon>
        <taxon>Metazoa</taxon>
        <taxon>Cnidaria</taxon>
        <taxon>Anthozoa</taxon>
        <taxon>Hexacorallia</taxon>
        <taxon>Scleractinia</taxon>
        <taxon>Fungiina</taxon>
        <taxon>Poritidae</taxon>
        <taxon>Porites</taxon>
    </lineage>
</organism>
<comment type="caution">
    <text evidence="2">The sequence shown here is derived from an EMBL/GenBank/DDBJ whole genome shotgun (WGS) entry which is preliminary data.</text>
</comment>
<feature type="chain" id="PRO_5046260360" evidence="1">
    <location>
        <begin position="24"/>
        <end position="286"/>
    </location>
</feature>
<evidence type="ECO:0000313" key="2">
    <source>
        <dbReference type="EMBL" id="CAH3029178.1"/>
    </source>
</evidence>
<keyword evidence="1" id="KW-0732">Signal</keyword>
<gene>
    <name evidence="2" type="ORF">PEVE_00035676</name>
</gene>
<reference evidence="2 3" key="1">
    <citation type="submission" date="2022-05" db="EMBL/GenBank/DDBJ databases">
        <authorList>
            <consortium name="Genoscope - CEA"/>
            <person name="William W."/>
        </authorList>
    </citation>
    <scope>NUCLEOTIDE SEQUENCE [LARGE SCALE GENOMIC DNA]</scope>
</reference>
<evidence type="ECO:0000256" key="1">
    <source>
        <dbReference type="SAM" id="SignalP"/>
    </source>
</evidence>
<protein>
    <submittedName>
        <fullName evidence="2">Uncharacterized protein</fullName>
    </submittedName>
</protein>
<name>A0ABN8MMF5_9CNID</name>